<dbReference type="AlphaFoldDB" id="A0A6J4JZL9"/>
<accession>A0A6J4JZL9</accession>
<dbReference type="EMBL" id="CADCTP010000426">
    <property type="protein sequence ID" value="CAA9291704.1"/>
    <property type="molecule type" value="Genomic_DNA"/>
</dbReference>
<protein>
    <recommendedName>
        <fullName evidence="1">DUF5926 domain-containing protein</fullName>
    </recommendedName>
</protein>
<gene>
    <name evidence="2" type="ORF">AVDCRST_MAG41-4421</name>
</gene>
<dbReference type="InterPro" id="IPR045970">
    <property type="entry name" value="DUF5926"/>
</dbReference>
<evidence type="ECO:0000259" key="1">
    <source>
        <dbReference type="Pfam" id="PF19348"/>
    </source>
</evidence>
<dbReference type="Pfam" id="PF19348">
    <property type="entry name" value="DUF5926"/>
    <property type="match status" value="1"/>
</dbReference>
<proteinExistence type="predicted"/>
<organism evidence="2">
    <name type="scientific">uncultured Mycobacteriales bacterium</name>
    <dbReference type="NCBI Taxonomy" id="581187"/>
    <lineage>
        <taxon>Bacteria</taxon>
        <taxon>Bacillati</taxon>
        <taxon>Actinomycetota</taxon>
        <taxon>Actinomycetes</taxon>
        <taxon>Mycobacteriales</taxon>
        <taxon>environmental samples</taxon>
    </lineage>
</organism>
<evidence type="ECO:0000313" key="2">
    <source>
        <dbReference type="EMBL" id="CAA9291704.1"/>
    </source>
</evidence>
<name>A0A6J4JZL9_9ACTN</name>
<reference evidence="2" key="1">
    <citation type="submission" date="2020-02" db="EMBL/GenBank/DDBJ databases">
        <authorList>
            <person name="Meier V. D."/>
        </authorList>
    </citation>
    <scope>NUCLEOTIDE SEQUENCE</scope>
    <source>
        <strain evidence="2">AVDCRST_MAG41</strain>
    </source>
</reference>
<feature type="domain" description="DUF5926" evidence="1">
    <location>
        <begin position="1"/>
        <end position="252"/>
    </location>
</feature>
<sequence>MAMRELVPSATASLTLRGSDRPVTLATLLPLALPAIVRADGRILLGLQVHARSGDVSRDAAAVLEQALAAEPGTMVSSTGLPGPGPRLQDLLDPDAPIEPTVHEDFAFWLEGSTAQDPEVDASMERANSAVVPTVRLDATPGAAYWCRIGEKAHLRWVMPYPEDALLDALARLGADGTLGLGEDTRYAGSFRAHGLLVPVWDLPVDPPAADWAEAASDFGARLAGALGAGGPLTAAERRARDGIRGRQLTLR</sequence>